<proteinExistence type="predicted"/>
<accession>A0A1F8DRT3</accession>
<dbReference type="Gene3D" id="2.60.40.1180">
    <property type="entry name" value="Golgi alpha-mannosidase II"/>
    <property type="match status" value="1"/>
</dbReference>
<dbReference type="GO" id="GO:0008168">
    <property type="term" value="F:methyltransferase activity"/>
    <property type="evidence" value="ECO:0007669"/>
    <property type="project" value="UniProtKB-KW"/>
</dbReference>
<evidence type="ECO:0000313" key="1">
    <source>
        <dbReference type="EMBL" id="OGM91304.1"/>
    </source>
</evidence>
<dbReference type="InterPro" id="IPR013780">
    <property type="entry name" value="Glyco_hydro_b"/>
</dbReference>
<dbReference type="EMBL" id="MGIP01000011">
    <property type="protein sequence ID" value="OGM91304.1"/>
    <property type="molecule type" value="Genomic_DNA"/>
</dbReference>
<evidence type="ECO:0000313" key="2">
    <source>
        <dbReference type="Proteomes" id="UP000177029"/>
    </source>
</evidence>
<dbReference type="AlphaFoldDB" id="A0A1F8DRT3"/>
<dbReference type="PANTHER" id="PTHR43042:SF2">
    <property type="entry name" value="SAM-DEPENDENT METHYLTRANSFERASE"/>
    <property type="match status" value="1"/>
</dbReference>
<sequence>MQQLVLRHVQNYELLDSGGGVKLERFGSYILSRPDPNAIWNKRLPDTEWRKADATFTKGWDNKRVQEPWTFAYEQLSLLLKLTPFKHTGLFPEQIENWEWFGDLLRGRKDPKILNLFGYTGGATLYTAACGATVTHIDASKPAMIWAHESQEASKLTAAPIRWITDDALAFAKREVRRGNTYDGIILDPPSFGRSPKGKVFKFEEDMHPLLDTIRQLLSKEPLFILLNSYATGFSAETIKNLVADHIRGTYEYGELNIKESHTDRLLPCSQFVRVMF</sequence>
<comment type="caution">
    <text evidence="1">The sequence shown here is derived from an EMBL/GenBank/DDBJ whole genome shotgun (WGS) entry which is preliminary data.</text>
</comment>
<dbReference type="CDD" id="cd02440">
    <property type="entry name" value="AdoMet_MTases"/>
    <property type="match status" value="1"/>
</dbReference>
<name>A0A1F8DRT3_9BACT</name>
<dbReference type="Gene3D" id="3.40.50.150">
    <property type="entry name" value="Vaccinia Virus protein VP39"/>
    <property type="match status" value="1"/>
</dbReference>
<protein>
    <submittedName>
        <fullName evidence="1">Uncharacterized protein</fullName>
    </submittedName>
</protein>
<gene>
    <name evidence="1" type="ORF">A2755_02840</name>
</gene>
<dbReference type="InterPro" id="IPR029063">
    <property type="entry name" value="SAM-dependent_MTases_sf"/>
</dbReference>
<reference evidence="1 2" key="1">
    <citation type="journal article" date="2016" name="Nat. Commun.">
        <title>Thousands of microbial genomes shed light on interconnected biogeochemical processes in an aquifer system.</title>
        <authorList>
            <person name="Anantharaman K."/>
            <person name="Brown C.T."/>
            <person name="Hug L.A."/>
            <person name="Sharon I."/>
            <person name="Castelle C.J."/>
            <person name="Probst A.J."/>
            <person name="Thomas B.C."/>
            <person name="Singh A."/>
            <person name="Wilkins M.J."/>
            <person name="Karaoz U."/>
            <person name="Brodie E.L."/>
            <person name="Williams K.H."/>
            <person name="Hubbard S.S."/>
            <person name="Banfield J.F."/>
        </authorList>
    </citation>
    <scope>NUCLEOTIDE SEQUENCE [LARGE SCALE GENOMIC DNA]</scope>
</reference>
<dbReference type="SUPFAM" id="SSF53335">
    <property type="entry name" value="S-adenosyl-L-methionine-dependent methyltransferases"/>
    <property type="match status" value="1"/>
</dbReference>
<organism evidence="1 2">
    <name type="scientific">Candidatus Wolfebacteria bacterium RIFCSPHIGHO2_01_FULL_48_22</name>
    <dbReference type="NCBI Taxonomy" id="1802555"/>
    <lineage>
        <taxon>Bacteria</taxon>
        <taxon>Candidatus Wolfeibacteriota</taxon>
    </lineage>
</organism>
<dbReference type="PANTHER" id="PTHR43042">
    <property type="entry name" value="SAM-DEPENDENT METHYLTRANSFERASE"/>
    <property type="match status" value="1"/>
</dbReference>
<dbReference type="GO" id="GO:0032259">
    <property type="term" value="P:methylation"/>
    <property type="evidence" value="ECO:0007669"/>
    <property type="project" value="UniProtKB-KW"/>
</dbReference>
<dbReference type="Proteomes" id="UP000177029">
    <property type="component" value="Unassembled WGS sequence"/>
</dbReference>
<dbReference type="STRING" id="1802555.A2755_02840"/>